<feature type="signal peptide" evidence="1">
    <location>
        <begin position="1"/>
        <end position="25"/>
    </location>
</feature>
<dbReference type="GeneID" id="9520864"/>
<organism evidence="2 3">
    <name type="scientific">Arthroderma benhamiae (strain ATCC MYA-4681 / CBS 112371)</name>
    <name type="common">Trichophyton mentagrophytes</name>
    <dbReference type="NCBI Taxonomy" id="663331"/>
    <lineage>
        <taxon>Eukaryota</taxon>
        <taxon>Fungi</taxon>
        <taxon>Dikarya</taxon>
        <taxon>Ascomycota</taxon>
        <taxon>Pezizomycotina</taxon>
        <taxon>Eurotiomycetes</taxon>
        <taxon>Eurotiomycetidae</taxon>
        <taxon>Onygenales</taxon>
        <taxon>Arthrodermataceae</taxon>
        <taxon>Trichophyton</taxon>
    </lineage>
</organism>
<accession>D4AR71</accession>
<name>D4AR71_ARTBC</name>
<reference evidence="3" key="1">
    <citation type="journal article" date="2011" name="Genome Biol.">
        <title>Comparative and functional genomics provide insights into the pathogenicity of dermatophytic fungi.</title>
        <authorList>
            <person name="Burmester A."/>
            <person name="Shelest E."/>
            <person name="Gloeckner G."/>
            <person name="Heddergott C."/>
            <person name="Schindler S."/>
            <person name="Staib P."/>
            <person name="Heidel A."/>
            <person name="Felder M."/>
            <person name="Petzold A."/>
            <person name="Szafranski K."/>
            <person name="Feuermann M."/>
            <person name="Pedruzzi I."/>
            <person name="Priebe S."/>
            <person name="Groth M."/>
            <person name="Winkler R."/>
            <person name="Li W."/>
            <person name="Kniemeyer O."/>
            <person name="Schroeckh V."/>
            <person name="Hertweck C."/>
            <person name="Hube B."/>
            <person name="White T.C."/>
            <person name="Platzer M."/>
            <person name="Guthke R."/>
            <person name="Heitman J."/>
            <person name="Woestemeyer J."/>
            <person name="Zipfel P.F."/>
            <person name="Monod M."/>
            <person name="Brakhage A.A."/>
        </authorList>
    </citation>
    <scope>NUCLEOTIDE SEQUENCE [LARGE SCALE GENOMIC DNA]</scope>
    <source>
        <strain evidence="3">ATCC MYA-4681 / CBS 112371</strain>
    </source>
</reference>
<dbReference type="KEGG" id="abe:ARB_06901"/>
<evidence type="ECO:0000256" key="1">
    <source>
        <dbReference type="SAM" id="SignalP"/>
    </source>
</evidence>
<evidence type="ECO:0000313" key="2">
    <source>
        <dbReference type="EMBL" id="EFE34500.1"/>
    </source>
</evidence>
<dbReference type="EMBL" id="ABSU01000006">
    <property type="protein sequence ID" value="EFE34500.1"/>
    <property type="molecule type" value="Genomic_DNA"/>
</dbReference>
<keyword evidence="3" id="KW-1185">Reference proteome</keyword>
<dbReference type="AlphaFoldDB" id="D4AR71"/>
<dbReference type="Proteomes" id="UP000008866">
    <property type="component" value="Unassembled WGS sequence"/>
</dbReference>
<keyword evidence="1" id="KW-0732">Signal</keyword>
<comment type="caution">
    <text evidence="2">The sequence shown here is derived from an EMBL/GenBank/DDBJ whole genome shotgun (WGS) entry which is preliminary data.</text>
</comment>
<proteinExistence type="predicted"/>
<sequence>MDRSVSRCFNLHLALFFFFPPLKPAKQSKASNGSIIDQQQTRISSTLLDYRISSPPA</sequence>
<dbReference type="RefSeq" id="XP_003015140.1">
    <property type="nucleotide sequence ID" value="XM_003015094.1"/>
</dbReference>
<feature type="chain" id="PRO_5003053930" evidence="1">
    <location>
        <begin position="26"/>
        <end position="57"/>
    </location>
</feature>
<gene>
    <name evidence="2" type="ORF">ARB_06901</name>
</gene>
<dbReference type="HOGENOM" id="CLU_2996139_0_0_1"/>
<protein>
    <submittedName>
        <fullName evidence="2">Uncharacterized protein</fullName>
    </submittedName>
</protein>
<evidence type="ECO:0000313" key="3">
    <source>
        <dbReference type="Proteomes" id="UP000008866"/>
    </source>
</evidence>